<keyword evidence="5 6" id="KW-0472">Membrane</keyword>
<dbReference type="GO" id="GO:0005375">
    <property type="term" value="F:copper ion transmembrane transporter activity"/>
    <property type="evidence" value="ECO:0007669"/>
    <property type="project" value="UniProtKB-UniRule"/>
</dbReference>
<dbReference type="RefSeq" id="XP_060303602.1">
    <property type="nucleotide sequence ID" value="XM_060444712.1"/>
</dbReference>
<comment type="subcellular location">
    <subcellularLocation>
        <location evidence="1 6">Membrane</location>
        <topology evidence="1 6">Multi-pass membrane protein</topology>
    </subcellularLocation>
</comment>
<keyword evidence="6" id="KW-0406">Ion transport</keyword>
<dbReference type="GeneID" id="85327982"/>
<keyword evidence="6" id="KW-0186">Copper</keyword>
<comment type="similarity">
    <text evidence="2 6">Belongs to the copper transporter (Ctr) (TC 1.A.56) family. SLC31A subfamily.</text>
</comment>
<feature type="transmembrane region" description="Helical" evidence="6">
    <location>
        <begin position="43"/>
        <end position="66"/>
    </location>
</feature>
<dbReference type="Proteomes" id="UP001172101">
    <property type="component" value="Unassembled WGS sequence"/>
</dbReference>
<keyword evidence="3 6" id="KW-0812">Transmembrane</keyword>
<keyword evidence="4 6" id="KW-1133">Transmembrane helix</keyword>
<gene>
    <name evidence="7" type="ORF">B0T26DRAFT_746597</name>
</gene>
<evidence type="ECO:0000256" key="6">
    <source>
        <dbReference type="RuleBase" id="RU367022"/>
    </source>
</evidence>
<evidence type="ECO:0000256" key="4">
    <source>
        <dbReference type="ARBA" id="ARBA00022989"/>
    </source>
</evidence>
<organism evidence="7 8">
    <name type="scientific">Lasiosphaeria miniovina</name>
    <dbReference type="NCBI Taxonomy" id="1954250"/>
    <lineage>
        <taxon>Eukaryota</taxon>
        <taxon>Fungi</taxon>
        <taxon>Dikarya</taxon>
        <taxon>Ascomycota</taxon>
        <taxon>Pezizomycotina</taxon>
        <taxon>Sordariomycetes</taxon>
        <taxon>Sordariomycetidae</taxon>
        <taxon>Sordariales</taxon>
        <taxon>Lasiosphaeriaceae</taxon>
        <taxon>Lasiosphaeria</taxon>
    </lineage>
</organism>
<evidence type="ECO:0000256" key="1">
    <source>
        <dbReference type="ARBA" id="ARBA00004141"/>
    </source>
</evidence>
<dbReference type="PANTHER" id="PTHR12483">
    <property type="entry name" value="SOLUTE CARRIER FAMILY 31 COPPER TRANSPORTERS"/>
    <property type="match status" value="1"/>
</dbReference>
<keyword evidence="6" id="KW-0813">Transport</keyword>
<comment type="caution">
    <text evidence="7">The sequence shown here is derived from an EMBL/GenBank/DDBJ whole genome shotgun (WGS) entry which is preliminary data.</text>
</comment>
<reference evidence="7" key="1">
    <citation type="submission" date="2023-06" db="EMBL/GenBank/DDBJ databases">
        <title>Genome-scale phylogeny and comparative genomics of the fungal order Sordariales.</title>
        <authorList>
            <consortium name="Lawrence Berkeley National Laboratory"/>
            <person name="Hensen N."/>
            <person name="Bonometti L."/>
            <person name="Westerberg I."/>
            <person name="Brannstrom I.O."/>
            <person name="Guillou S."/>
            <person name="Cros-Aarteil S."/>
            <person name="Calhoun S."/>
            <person name="Haridas S."/>
            <person name="Kuo A."/>
            <person name="Mondo S."/>
            <person name="Pangilinan J."/>
            <person name="Riley R."/>
            <person name="LaButti K."/>
            <person name="Andreopoulos B."/>
            <person name="Lipzen A."/>
            <person name="Chen C."/>
            <person name="Yanf M."/>
            <person name="Daum C."/>
            <person name="Ng V."/>
            <person name="Clum A."/>
            <person name="Steindorff A."/>
            <person name="Ohm R."/>
            <person name="Martin F."/>
            <person name="Silar P."/>
            <person name="Natvig D."/>
            <person name="Lalanne C."/>
            <person name="Gautier V."/>
            <person name="Ament-velasquez S.L."/>
            <person name="Kruys A."/>
            <person name="Hutchinson M.I."/>
            <person name="Powell A.J."/>
            <person name="Barry K."/>
            <person name="Miller A.N."/>
            <person name="Grigoriev I.V."/>
            <person name="Debuchy R."/>
            <person name="Gladieux P."/>
            <person name="Thoren M.H."/>
            <person name="Johannesson H."/>
        </authorList>
    </citation>
    <scope>NUCLEOTIDE SEQUENCE</scope>
    <source>
        <strain evidence="7">SMH2392-1A</strain>
    </source>
</reference>
<dbReference type="AlphaFoldDB" id="A0AA40BI97"/>
<evidence type="ECO:0000313" key="8">
    <source>
        <dbReference type="Proteomes" id="UP001172101"/>
    </source>
</evidence>
<protein>
    <recommendedName>
        <fullName evidence="6">Copper transport protein</fullName>
    </recommendedName>
</protein>
<evidence type="ECO:0000256" key="5">
    <source>
        <dbReference type="ARBA" id="ARBA00023136"/>
    </source>
</evidence>
<accession>A0AA40BI97</accession>
<feature type="transmembrane region" description="Helical" evidence="6">
    <location>
        <begin position="111"/>
        <end position="132"/>
    </location>
</feature>
<keyword evidence="6" id="KW-0187">Copper transport</keyword>
<dbReference type="Pfam" id="PF04145">
    <property type="entry name" value="Ctr"/>
    <property type="match status" value="2"/>
</dbReference>
<dbReference type="EMBL" id="JAUIRO010000001">
    <property type="protein sequence ID" value="KAK0734725.1"/>
    <property type="molecule type" value="Genomic_DNA"/>
</dbReference>
<dbReference type="PANTHER" id="PTHR12483:SF73">
    <property type="entry name" value="COPPER TRANSPORT PROTEIN CTR3"/>
    <property type="match status" value="1"/>
</dbReference>
<sequence>MSAVQEIPRPEPSILPYRPTQCRNVENVYDTCFLSSHWHVTTAAIFAGTCIGVILLTLSLELLRFLARAWDRKIVERQGPNSQPNIWRQLVRAFLFTLQVINAYLLMMLAMYFNGFIFLCIILGSFISFFLFRWDPFPGRAAAQHVDIEEGTSFCDDTSYDKE</sequence>
<dbReference type="InterPro" id="IPR007274">
    <property type="entry name" value="Cop_transporter"/>
</dbReference>
<name>A0AA40BI97_9PEZI</name>
<evidence type="ECO:0000256" key="2">
    <source>
        <dbReference type="ARBA" id="ARBA00006921"/>
    </source>
</evidence>
<proteinExistence type="inferred from homology"/>
<evidence type="ECO:0000313" key="7">
    <source>
        <dbReference type="EMBL" id="KAK0734725.1"/>
    </source>
</evidence>
<dbReference type="GO" id="GO:0016020">
    <property type="term" value="C:membrane"/>
    <property type="evidence" value="ECO:0007669"/>
    <property type="project" value="UniProtKB-SubCell"/>
</dbReference>
<evidence type="ECO:0000256" key="3">
    <source>
        <dbReference type="ARBA" id="ARBA00022692"/>
    </source>
</evidence>
<keyword evidence="8" id="KW-1185">Reference proteome</keyword>